<name>A0ABD3PSJ1_9STRA</name>
<dbReference type="Proteomes" id="UP001530400">
    <property type="component" value="Unassembled WGS sequence"/>
</dbReference>
<gene>
    <name evidence="2" type="ORF">ACHAWO_000138</name>
</gene>
<protein>
    <recommendedName>
        <fullName evidence="4">DUF305 domain-containing protein</fullName>
    </recommendedName>
</protein>
<accession>A0ABD3PSJ1</accession>
<dbReference type="AlphaFoldDB" id="A0ABD3PSJ1"/>
<dbReference type="InterPro" id="IPR012347">
    <property type="entry name" value="Ferritin-like"/>
</dbReference>
<reference evidence="2 3" key="1">
    <citation type="submission" date="2024-10" db="EMBL/GenBank/DDBJ databases">
        <title>Updated reference genomes for cyclostephanoid diatoms.</title>
        <authorList>
            <person name="Roberts W.R."/>
            <person name="Alverson A.J."/>
        </authorList>
    </citation>
    <scope>NUCLEOTIDE SEQUENCE [LARGE SCALE GENOMIC DNA]</scope>
    <source>
        <strain evidence="2 3">AJA010-31</strain>
    </source>
</reference>
<feature type="region of interest" description="Disordered" evidence="1">
    <location>
        <begin position="108"/>
        <end position="266"/>
    </location>
</feature>
<feature type="compositionally biased region" description="Low complexity" evidence="1">
    <location>
        <begin position="131"/>
        <end position="140"/>
    </location>
</feature>
<evidence type="ECO:0000313" key="3">
    <source>
        <dbReference type="Proteomes" id="UP001530400"/>
    </source>
</evidence>
<feature type="compositionally biased region" description="Gly residues" evidence="1">
    <location>
        <begin position="120"/>
        <end position="130"/>
    </location>
</feature>
<feature type="compositionally biased region" description="Low complexity" evidence="1">
    <location>
        <begin position="148"/>
        <end position="158"/>
    </location>
</feature>
<keyword evidence="3" id="KW-1185">Reference proteome</keyword>
<evidence type="ECO:0000313" key="2">
    <source>
        <dbReference type="EMBL" id="KAL3790978.1"/>
    </source>
</evidence>
<dbReference type="Gene3D" id="1.20.1260.10">
    <property type="match status" value="2"/>
</dbReference>
<feature type="region of interest" description="Disordered" evidence="1">
    <location>
        <begin position="653"/>
        <end position="676"/>
    </location>
</feature>
<proteinExistence type="predicted"/>
<sequence length="1009" mass="110134">MKYTATIMAAATSVAAANTNEERNLGWGSWGVLPPPEFYFTPHWGSSSSKSSKGSDGKSSKGSSSWGSGGKSGKGSGKSGKGSSKSSKGSSSKEQKFKWVWVPYEPEYDDWSDESSSGKSGKGSYGGGSAKSGKGSYGDSHGSGKSGKGSYVDDSYSGGSSGKSGKGSYSSSDDGDDWAGGSSGGGSSGKSGKGSYGGGSSGKSGKGSYSSSDDGDDLAGDDKWAGDDYSSPVVESDDGDDNNWGGSEDDDHLANGWETDGHTGYYKPNPDGSVGWAHDGHVPGTYDEYVQGDFEDGNGYSEHAYNHVTDLCYASCDGDVCTYHMKVDLFASEFGAITFEECEDIGAFPTITMELGKTYKFVQSDISNYMHPIGFGYYPDAGPNEIDAANAPPGADSSCADYQSCPEVDYMLNDKSISLDDYEAQFAHPLEEFVSAGTYSAEFNFPEGTGYSDDLFYWCHIHSLMGGRVKLLSGGDIINERNYPPHLIYFSPPGEYDVECGTYGLEPWQLPNAECPHRFVCNVDEVQDSALSTFAGCLESMNCHMFAGMTTHATQGDIPLFIHQMIPHHQNAVNMAKSLLKHWSEKCSDLSGADESDDCVMEIILRSIVNAQNAQIQIMRDILAAESWTEFDDCPVKIGNTFEDMMEHGSAGSNYEHNYSNDSSNEGMASSDDATWSDHGHRALSSNDGICKISCDSDTCDIYVEVDLFETVLGAFKFDQCGDEPYPTIGLEVGKTYRFIQKNINNYYHPLGFAYFADGAHADKEELSEDDYLSYKIDDKHVGLDGYEPKFFHSPTEWATYGTFNVDLTVPEDHGEDIFYFCHIHEFMSGRIKLTKNGEVINYENVPEIPYKQEYQSSSFDKECGTMHLGDFQLPHPECPHKFICDGNSVSTFATCLEAMNCAMMVGMTTYVEDQNDGDVALFNHQMIPHHENAVNMAKTMLKNGGLSCDDITGDSTDCQMLRIMYEIVNNQNFQIQSMRKILADDGFSEFNDCKVNINSKDRYSFLRA</sequence>
<evidence type="ECO:0008006" key="4">
    <source>
        <dbReference type="Google" id="ProtNLM"/>
    </source>
</evidence>
<dbReference type="PANTHER" id="PTHR36933:SF1">
    <property type="entry name" value="SLL0788 PROTEIN"/>
    <property type="match status" value="1"/>
</dbReference>
<organism evidence="2 3">
    <name type="scientific">Cyclotella atomus</name>
    <dbReference type="NCBI Taxonomy" id="382360"/>
    <lineage>
        <taxon>Eukaryota</taxon>
        <taxon>Sar</taxon>
        <taxon>Stramenopiles</taxon>
        <taxon>Ochrophyta</taxon>
        <taxon>Bacillariophyta</taxon>
        <taxon>Coscinodiscophyceae</taxon>
        <taxon>Thalassiosirophycidae</taxon>
        <taxon>Stephanodiscales</taxon>
        <taxon>Stephanodiscaceae</taxon>
        <taxon>Cyclotella</taxon>
    </lineage>
</organism>
<comment type="caution">
    <text evidence="2">The sequence shown here is derived from an EMBL/GenBank/DDBJ whole genome shotgun (WGS) entry which is preliminary data.</text>
</comment>
<feature type="region of interest" description="Disordered" evidence="1">
    <location>
        <begin position="43"/>
        <end position="96"/>
    </location>
</feature>
<feature type="compositionally biased region" description="Gly residues" evidence="1">
    <location>
        <begin position="181"/>
        <end position="205"/>
    </location>
</feature>
<dbReference type="PANTHER" id="PTHR36933">
    <property type="entry name" value="SLL0788 PROTEIN"/>
    <property type="match status" value="1"/>
</dbReference>
<evidence type="ECO:0000256" key="1">
    <source>
        <dbReference type="SAM" id="MobiDB-lite"/>
    </source>
</evidence>
<feature type="compositionally biased region" description="Low complexity" evidence="1">
    <location>
        <begin position="81"/>
        <end position="90"/>
    </location>
</feature>
<feature type="compositionally biased region" description="Polar residues" evidence="1">
    <location>
        <begin position="653"/>
        <end position="674"/>
    </location>
</feature>
<feature type="compositionally biased region" description="Acidic residues" evidence="1">
    <location>
        <begin position="235"/>
        <end position="251"/>
    </location>
</feature>
<feature type="compositionally biased region" description="Gly residues" evidence="1">
    <location>
        <begin position="67"/>
        <end position="80"/>
    </location>
</feature>
<dbReference type="EMBL" id="JALLPJ020000479">
    <property type="protein sequence ID" value="KAL3790978.1"/>
    <property type="molecule type" value="Genomic_DNA"/>
</dbReference>